<protein>
    <submittedName>
        <fullName evidence="3">Sucrase</fullName>
    </submittedName>
</protein>
<evidence type="ECO:0000313" key="4">
    <source>
        <dbReference type="Proteomes" id="UP000464954"/>
    </source>
</evidence>
<dbReference type="CDD" id="cd08994">
    <property type="entry name" value="GH43_62_32_68_117_130-like"/>
    <property type="match status" value="1"/>
</dbReference>
<organism evidence="3 4">
    <name type="scientific">Tichowtungia aerotolerans</name>
    <dbReference type="NCBI Taxonomy" id="2697043"/>
    <lineage>
        <taxon>Bacteria</taxon>
        <taxon>Pseudomonadati</taxon>
        <taxon>Kiritimatiellota</taxon>
        <taxon>Tichowtungiia</taxon>
        <taxon>Tichowtungiales</taxon>
        <taxon>Tichowtungiaceae</taxon>
        <taxon>Tichowtungia</taxon>
    </lineage>
</organism>
<evidence type="ECO:0000256" key="1">
    <source>
        <dbReference type="ARBA" id="ARBA00022651"/>
    </source>
</evidence>
<dbReference type="PANTHER" id="PTHR43772:SF2">
    <property type="entry name" value="PUTATIVE (AFU_ORTHOLOGUE AFUA_2G04480)-RELATED"/>
    <property type="match status" value="1"/>
</dbReference>
<evidence type="ECO:0000256" key="2">
    <source>
        <dbReference type="ARBA" id="ARBA00023277"/>
    </source>
</evidence>
<reference evidence="3 4" key="1">
    <citation type="submission" date="2020-01" db="EMBL/GenBank/DDBJ databases">
        <title>Ponticoccus aerotolerans gen. nov., sp. nov., an anaerobic bacterium and proposal of Ponticoccusceae fam. nov., Ponticoccusles ord. nov. and Ponticoccuse classis nov. in the phylum Kiritimatiellaeota.</title>
        <authorList>
            <person name="Zhou L.Y."/>
            <person name="Du Z.J."/>
        </authorList>
    </citation>
    <scope>NUCLEOTIDE SEQUENCE [LARGE SCALE GENOMIC DNA]</scope>
    <source>
        <strain evidence="3 4">S-5007</strain>
    </source>
</reference>
<dbReference type="KEGG" id="taer:GT409_02535"/>
<sequence length="333" mass="37729">MNITLKFSLADQICPVPPTACLFDPDWFIWGASMVRDLEGLCHLFYSRWPKECGFNAWTTHSEIAHATSDNPLGPYLHRDIALRERSSECWDGACTHNPTVLEHDGRYFLYYMGTTGDKKLEPDQSSFNWIHRNNQRIGVAVADHPNGPWCRSERPLIDADSNSIMVSNPAVTRRPDGGFLMIYKEVGARKPLPFGGPVVHRVATSDAPDGPFTPHPNPVFTCGEVMFPAEDPFIWTQNGQYYAILKDMNGYFTRGNRSLVLFESHDGFDWRLSDPCLISDRTVRFENGSVKKFDYLERPQLYLEDGNPSVLFCAARDSGESCNLHIPLKSME</sequence>
<dbReference type="Gene3D" id="2.115.10.20">
    <property type="entry name" value="Glycosyl hydrolase domain, family 43"/>
    <property type="match status" value="1"/>
</dbReference>
<gene>
    <name evidence="3" type="ORF">GT409_02535</name>
</gene>
<dbReference type="GO" id="GO:0045493">
    <property type="term" value="P:xylan catabolic process"/>
    <property type="evidence" value="ECO:0007669"/>
    <property type="project" value="UniProtKB-KW"/>
</dbReference>
<keyword evidence="1" id="KW-0624">Polysaccharide degradation</keyword>
<dbReference type="RefSeq" id="WP_160626641.1">
    <property type="nucleotide sequence ID" value="NZ_CP047593.1"/>
</dbReference>
<dbReference type="InterPro" id="IPR023296">
    <property type="entry name" value="Glyco_hydro_beta-prop_sf"/>
</dbReference>
<dbReference type="Proteomes" id="UP000464954">
    <property type="component" value="Chromosome"/>
</dbReference>
<dbReference type="EMBL" id="CP047593">
    <property type="protein sequence ID" value="QHI68378.1"/>
    <property type="molecule type" value="Genomic_DNA"/>
</dbReference>
<dbReference type="SUPFAM" id="SSF75005">
    <property type="entry name" value="Arabinanase/levansucrase/invertase"/>
    <property type="match status" value="1"/>
</dbReference>
<name>A0A6P1M8B1_9BACT</name>
<dbReference type="AlphaFoldDB" id="A0A6P1M8B1"/>
<keyword evidence="1" id="KW-0858">Xylan degradation</keyword>
<accession>A0A6P1M8B1</accession>
<keyword evidence="2" id="KW-0119">Carbohydrate metabolism</keyword>
<dbReference type="PANTHER" id="PTHR43772">
    <property type="entry name" value="ENDO-1,4-BETA-XYLANASE"/>
    <property type="match status" value="1"/>
</dbReference>
<keyword evidence="4" id="KW-1185">Reference proteome</keyword>
<proteinExistence type="predicted"/>
<evidence type="ECO:0000313" key="3">
    <source>
        <dbReference type="EMBL" id="QHI68378.1"/>
    </source>
</evidence>
<dbReference type="InterPro" id="IPR052176">
    <property type="entry name" value="Glycosyl_Hydrlase_43_Enz"/>
</dbReference>